<proteinExistence type="predicted"/>
<sequence length="74" mass="8343">MWNIKLFFRALHVNLPNRRGVAISSPEQSFLESPPQVSVRAIVGLNPSLVVDRHLPRAKEQQQISRRSLVTGAK</sequence>
<dbReference type="Proteomes" id="UP001293593">
    <property type="component" value="Unassembled WGS sequence"/>
</dbReference>
<accession>A0AAE1MWH4</accession>
<keyword evidence="2" id="KW-1185">Reference proteome</keyword>
<gene>
    <name evidence="1" type="ORF">QN277_016384</name>
</gene>
<organism evidence="1 2">
    <name type="scientific">Acacia crassicarpa</name>
    <name type="common">northern wattle</name>
    <dbReference type="NCBI Taxonomy" id="499986"/>
    <lineage>
        <taxon>Eukaryota</taxon>
        <taxon>Viridiplantae</taxon>
        <taxon>Streptophyta</taxon>
        <taxon>Embryophyta</taxon>
        <taxon>Tracheophyta</taxon>
        <taxon>Spermatophyta</taxon>
        <taxon>Magnoliopsida</taxon>
        <taxon>eudicotyledons</taxon>
        <taxon>Gunneridae</taxon>
        <taxon>Pentapetalae</taxon>
        <taxon>rosids</taxon>
        <taxon>fabids</taxon>
        <taxon>Fabales</taxon>
        <taxon>Fabaceae</taxon>
        <taxon>Caesalpinioideae</taxon>
        <taxon>mimosoid clade</taxon>
        <taxon>Acacieae</taxon>
        <taxon>Acacia</taxon>
    </lineage>
</organism>
<protein>
    <submittedName>
        <fullName evidence="1">Uncharacterized protein</fullName>
    </submittedName>
</protein>
<evidence type="ECO:0000313" key="2">
    <source>
        <dbReference type="Proteomes" id="UP001293593"/>
    </source>
</evidence>
<dbReference type="EMBL" id="JAWXYG010000003">
    <property type="protein sequence ID" value="KAK4278550.1"/>
    <property type="molecule type" value="Genomic_DNA"/>
</dbReference>
<dbReference type="AlphaFoldDB" id="A0AAE1MWH4"/>
<evidence type="ECO:0000313" key="1">
    <source>
        <dbReference type="EMBL" id="KAK4278550.1"/>
    </source>
</evidence>
<name>A0AAE1MWH4_9FABA</name>
<comment type="caution">
    <text evidence="1">The sequence shown here is derived from an EMBL/GenBank/DDBJ whole genome shotgun (WGS) entry which is preliminary data.</text>
</comment>
<reference evidence="1" key="1">
    <citation type="submission" date="2023-10" db="EMBL/GenBank/DDBJ databases">
        <title>Chromosome-level genome of the transformable northern wattle, Acacia crassicarpa.</title>
        <authorList>
            <person name="Massaro I."/>
            <person name="Sinha N.R."/>
            <person name="Poethig S."/>
            <person name="Leichty A.R."/>
        </authorList>
    </citation>
    <scope>NUCLEOTIDE SEQUENCE</scope>
    <source>
        <strain evidence="1">Acra3RX</strain>
        <tissue evidence="1">Leaf</tissue>
    </source>
</reference>